<dbReference type="InterPro" id="IPR011043">
    <property type="entry name" value="Gal_Oxase/kelch_b-propeller"/>
</dbReference>
<dbReference type="InterPro" id="IPR053851">
    <property type="entry name" value="DUF6929"/>
</dbReference>
<protein>
    <recommendedName>
        <fullName evidence="3">Phytase-like domain-containing protein</fullName>
    </recommendedName>
</protein>
<dbReference type="AlphaFoldDB" id="A0A2S1LT20"/>
<dbReference type="EMBL" id="CP020919">
    <property type="protein sequence ID" value="AWG26903.1"/>
    <property type="molecule type" value="Genomic_DNA"/>
</dbReference>
<evidence type="ECO:0000313" key="2">
    <source>
        <dbReference type="Proteomes" id="UP000244677"/>
    </source>
</evidence>
<accession>A0A2S1LT20</accession>
<dbReference type="Proteomes" id="UP000244677">
    <property type="component" value="Chromosome"/>
</dbReference>
<proteinExistence type="predicted"/>
<dbReference type="Pfam" id="PF22000">
    <property type="entry name" value="DUF6929"/>
    <property type="match status" value="1"/>
</dbReference>
<organism evidence="1 2">
    <name type="scientific">Flavobacterium kingsejongi</name>
    <dbReference type="NCBI Taxonomy" id="1678728"/>
    <lineage>
        <taxon>Bacteria</taxon>
        <taxon>Pseudomonadati</taxon>
        <taxon>Bacteroidota</taxon>
        <taxon>Flavobacteriia</taxon>
        <taxon>Flavobacteriales</taxon>
        <taxon>Flavobacteriaceae</taxon>
        <taxon>Flavobacterium</taxon>
    </lineage>
</organism>
<evidence type="ECO:0008006" key="3">
    <source>
        <dbReference type="Google" id="ProtNLM"/>
    </source>
</evidence>
<gene>
    <name evidence="1" type="ORF">FK004_17530</name>
</gene>
<dbReference type="OrthoDB" id="6710009at2"/>
<dbReference type="KEGG" id="fki:FK004_17530"/>
<evidence type="ECO:0000313" key="1">
    <source>
        <dbReference type="EMBL" id="AWG26903.1"/>
    </source>
</evidence>
<sequence>MQQFYLDLLIRIIGIGSASGLFYKDNTVYVVSDNSAYLYEYHISEKTLEKSILIAPKSGEALENIPKKLKQDFESVCAYKGCLYVFGSASTASRQNAIVYDLKSKKVTSTYDLAPLHAKMQQVAGIKAADYNIEGSAYDGKNWYFLQRGNGGSGINGLFTVKGDLFSGQYTIHFTPFTLPKIQDVEASFTDVILVDQKLYFLATVENTNSTYNDGEILGSFVGSINRETMVIDFTQKITDNHKFEGISLYKKDKKSIEFLLCEDNDTDALQSDIYKLSIPVK</sequence>
<dbReference type="RefSeq" id="WP_108738402.1">
    <property type="nucleotide sequence ID" value="NZ_CP020919.1"/>
</dbReference>
<dbReference type="SUPFAM" id="SSF50965">
    <property type="entry name" value="Galactose oxidase, central domain"/>
    <property type="match status" value="1"/>
</dbReference>
<name>A0A2S1LT20_9FLAO</name>
<keyword evidence="2" id="KW-1185">Reference proteome</keyword>
<reference evidence="1 2" key="1">
    <citation type="submission" date="2017-04" db="EMBL/GenBank/DDBJ databases">
        <title>Complete genome sequence of Flavobacterium kingsejong AJ004.</title>
        <authorList>
            <person name="Lee P.C."/>
        </authorList>
    </citation>
    <scope>NUCLEOTIDE SEQUENCE [LARGE SCALE GENOMIC DNA]</scope>
    <source>
        <strain evidence="1 2">AJ004</strain>
    </source>
</reference>